<comment type="caution">
    <text evidence="1">The sequence shown here is derived from an EMBL/GenBank/DDBJ whole genome shotgun (WGS) entry which is preliminary data.</text>
</comment>
<gene>
    <name evidence="1" type="ORF">DI609_00830</name>
</gene>
<accession>A0A2W5DBX5</accession>
<evidence type="ECO:0000313" key="1">
    <source>
        <dbReference type="EMBL" id="PZP03569.1"/>
    </source>
</evidence>
<dbReference type="Proteomes" id="UP000249451">
    <property type="component" value="Unassembled WGS sequence"/>
</dbReference>
<reference evidence="1 2" key="1">
    <citation type="submission" date="2017-11" db="EMBL/GenBank/DDBJ databases">
        <title>Infants hospitalized years apart are colonized by the same room-sourced microbial strains.</title>
        <authorList>
            <person name="Brooks B."/>
            <person name="Olm M.R."/>
            <person name="Firek B.A."/>
            <person name="Baker R."/>
            <person name="Thomas B.C."/>
            <person name="Morowitz M.J."/>
            <person name="Banfield J.F."/>
        </authorList>
    </citation>
    <scope>NUCLEOTIDE SEQUENCE [LARGE SCALE GENOMIC DNA]</scope>
    <source>
        <strain evidence="1">S2_012_000_R3_87</strain>
    </source>
</reference>
<sequence length="300" mass="32820">MEVTWADHKKHRDAVVRDEGQWVGLFNERAEHIMVLPPLLSMDAPETTNVPVSFRATVVVRTPEGEIDPLVEELFANGISSARADSEGRMELSLRATRFVVVARPGILRAYRITHVVVSGDGNVPPGQMEIHGTDMLMELNRHIAWTAPTTVSGKYTRFTRDWNGPENIGLLFTRPRELQDVKMVTTADGVTLGDGKGAEETIRYAIARSLETGWKAAGVPEVIADPPIVVDPNGSGLRSPEVLVRMTDEKLLDTLAPVAARAGVRISARLWLPGDAAVKGLALSAPKIVVRVEQMQEVK</sequence>
<evidence type="ECO:0000313" key="2">
    <source>
        <dbReference type="Proteomes" id="UP000249451"/>
    </source>
</evidence>
<organism evidence="1 2">
    <name type="scientific">Corynebacterium urealyticum</name>
    <dbReference type="NCBI Taxonomy" id="43771"/>
    <lineage>
        <taxon>Bacteria</taxon>
        <taxon>Bacillati</taxon>
        <taxon>Actinomycetota</taxon>
        <taxon>Actinomycetes</taxon>
        <taxon>Mycobacteriales</taxon>
        <taxon>Corynebacteriaceae</taxon>
        <taxon>Corynebacterium</taxon>
    </lineage>
</organism>
<dbReference type="EMBL" id="QFNY01000009">
    <property type="protein sequence ID" value="PZP03569.1"/>
    <property type="molecule type" value="Genomic_DNA"/>
</dbReference>
<proteinExistence type="predicted"/>
<protein>
    <submittedName>
        <fullName evidence="1">Uncharacterized protein</fullName>
    </submittedName>
</protein>
<dbReference type="AlphaFoldDB" id="A0A2W5DBX5"/>
<name>A0A2W5DBX5_9CORY</name>